<name>A0A2H3JEU9_WOLCO</name>
<evidence type="ECO:0000313" key="5">
    <source>
        <dbReference type="Proteomes" id="UP000218811"/>
    </source>
</evidence>
<dbReference type="PANTHER" id="PTHR24320">
    <property type="entry name" value="RETINOL DEHYDROGENASE"/>
    <property type="match status" value="1"/>
</dbReference>
<comment type="similarity">
    <text evidence="1">Belongs to the short-chain dehydrogenases/reductases (SDR) family.</text>
</comment>
<evidence type="ECO:0000313" key="4">
    <source>
        <dbReference type="EMBL" id="PCH40726.1"/>
    </source>
</evidence>
<dbReference type="STRING" id="742152.A0A2H3JEU9"/>
<protein>
    <submittedName>
        <fullName evidence="4">NAD(P)-binding protein</fullName>
    </submittedName>
</protein>
<evidence type="ECO:0000256" key="2">
    <source>
        <dbReference type="ARBA" id="ARBA00022857"/>
    </source>
</evidence>
<dbReference type="InterPro" id="IPR002347">
    <property type="entry name" value="SDR_fam"/>
</dbReference>
<dbReference type="AlphaFoldDB" id="A0A2H3JEU9"/>
<evidence type="ECO:0000256" key="1">
    <source>
        <dbReference type="ARBA" id="ARBA00006484"/>
    </source>
</evidence>
<dbReference type="PRINTS" id="PR00081">
    <property type="entry name" value="GDHRDH"/>
</dbReference>
<gene>
    <name evidence="4" type="ORF">WOLCODRAFT_68988</name>
</gene>
<keyword evidence="3" id="KW-0560">Oxidoreductase</keyword>
<dbReference type="EMBL" id="KB468113">
    <property type="protein sequence ID" value="PCH40726.1"/>
    <property type="molecule type" value="Genomic_DNA"/>
</dbReference>
<dbReference type="OrthoDB" id="191139at2759"/>
<dbReference type="Proteomes" id="UP000218811">
    <property type="component" value="Unassembled WGS sequence"/>
</dbReference>
<evidence type="ECO:0000256" key="3">
    <source>
        <dbReference type="ARBA" id="ARBA00023002"/>
    </source>
</evidence>
<dbReference type="PANTHER" id="PTHR24320:SF236">
    <property type="entry name" value="SHORT-CHAIN DEHYDROGENASE-RELATED"/>
    <property type="match status" value="1"/>
</dbReference>
<dbReference type="SUPFAM" id="SSF51735">
    <property type="entry name" value="NAD(P)-binding Rossmann-fold domains"/>
    <property type="match status" value="1"/>
</dbReference>
<dbReference type="Pfam" id="PF00106">
    <property type="entry name" value="adh_short"/>
    <property type="match status" value="1"/>
</dbReference>
<organism evidence="4 5">
    <name type="scientific">Wolfiporia cocos (strain MD-104)</name>
    <name type="common">Brown rot fungus</name>
    <dbReference type="NCBI Taxonomy" id="742152"/>
    <lineage>
        <taxon>Eukaryota</taxon>
        <taxon>Fungi</taxon>
        <taxon>Dikarya</taxon>
        <taxon>Basidiomycota</taxon>
        <taxon>Agaricomycotina</taxon>
        <taxon>Agaricomycetes</taxon>
        <taxon>Polyporales</taxon>
        <taxon>Phaeolaceae</taxon>
        <taxon>Wolfiporia</taxon>
    </lineage>
</organism>
<sequence>MMPPSPKWSVDQIPDLEGKVMIVTGGYAGIGKETTRALVAHNAKVYIAGRSAVKAEAVIEEFKRETGRDALFLQLDLADLGSVKAAAEGFMSKETRLHALINNAAAQYPDIEEVTPTGHDMQFGTNVVGHFYLTKLLLPLLLETAKSSPTGKARVVHVSSVGHEFVDGIDFDTLKDGPRRRAQHPVKLYFQSKFANVAVADEFHRRYAEQGLVSCSLHPGNLKYNTERHKSLGVRFLSTIVSPVSQNPVLPDNKLGALTQLWAATMPEGDDFGGKYLIPWARMGRAKPETDDPELGQKLWAWLEEQVKDE</sequence>
<proteinExistence type="inferred from homology"/>
<dbReference type="Gene3D" id="3.40.50.720">
    <property type="entry name" value="NAD(P)-binding Rossmann-like Domain"/>
    <property type="match status" value="1"/>
</dbReference>
<dbReference type="OMA" id="SSAWTNM"/>
<keyword evidence="2" id="KW-0521">NADP</keyword>
<accession>A0A2H3JEU9</accession>
<dbReference type="GO" id="GO:0016491">
    <property type="term" value="F:oxidoreductase activity"/>
    <property type="evidence" value="ECO:0007669"/>
    <property type="project" value="UniProtKB-KW"/>
</dbReference>
<keyword evidence="5" id="KW-1185">Reference proteome</keyword>
<dbReference type="InterPro" id="IPR036291">
    <property type="entry name" value="NAD(P)-bd_dom_sf"/>
</dbReference>
<reference evidence="4 5" key="1">
    <citation type="journal article" date="2012" name="Science">
        <title>The Paleozoic origin of enzymatic lignin decomposition reconstructed from 31 fungal genomes.</title>
        <authorList>
            <person name="Floudas D."/>
            <person name="Binder M."/>
            <person name="Riley R."/>
            <person name="Barry K."/>
            <person name="Blanchette R.A."/>
            <person name="Henrissat B."/>
            <person name="Martinez A.T."/>
            <person name="Otillar R."/>
            <person name="Spatafora J.W."/>
            <person name="Yadav J.S."/>
            <person name="Aerts A."/>
            <person name="Benoit I."/>
            <person name="Boyd A."/>
            <person name="Carlson A."/>
            <person name="Copeland A."/>
            <person name="Coutinho P.M."/>
            <person name="de Vries R.P."/>
            <person name="Ferreira P."/>
            <person name="Findley K."/>
            <person name="Foster B."/>
            <person name="Gaskell J."/>
            <person name="Glotzer D."/>
            <person name="Gorecki P."/>
            <person name="Heitman J."/>
            <person name="Hesse C."/>
            <person name="Hori C."/>
            <person name="Igarashi K."/>
            <person name="Jurgens J.A."/>
            <person name="Kallen N."/>
            <person name="Kersten P."/>
            <person name="Kohler A."/>
            <person name="Kuees U."/>
            <person name="Kumar T.K.A."/>
            <person name="Kuo A."/>
            <person name="LaButti K."/>
            <person name="Larrondo L.F."/>
            <person name="Lindquist E."/>
            <person name="Ling A."/>
            <person name="Lombard V."/>
            <person name="Lucas S."/>
            <person name="Lundell T."/>
            <person name="Martin R."/>
            <person name="McLaughlin D.J."/>
            <person name="Morgenstern I."/>
            <person name="Morin E."/>
            <person name="Murat C."/>
            <person name="Nagy L.G."/>
            <person name="Nolan M."/>
            <person name="Ohm R.A."/>
            <person name="Patyshakuliyeva A."/>
            <person name="Rokas A."/>
            <person name="Ruiz-Duenas F.J."/>
            <person name="Sabat G."/>
            <person name="Salamov A."/>
            <person name="Samejima M."/>
            <person name="Schmutz J."/>
            <person name="Slot J.C."/>
            <person name="St John F."/>
            <person name="Stenlid J."/>
            <person name="Sun H."/>
            <person name="Sun S."/>
            <person name="Syed K."/>
            <person name="Tsang A."/>
            <person name="Wiebenga A."/>
            <person name="Young D."/>
            <person name="Pisabarro A."/>
            <person name="Eastwood D.C."/>
            <person name="Martin F."/>
            <person name="Cullen D."/>
            <person name="Grigoriev I.V."/>
            <person name="Hibbett D.S."/>
        </authorList>
    </citation>
    <scope>NUCLEOTIDE SEQUENCE [LARGE SCALE GENOMIC DNA]</scope>
    <source>
        <strain evidence="4 5">MD-104</strain>
    </source>
</reference>